<dbReference type="InterPro" id="IPR017735">
    <property type="entry name" value="T6SS_FHA"/>
</dbReference>
<dbReference type="SUPFAM" id="SSF49879">
    <property type="entry name" value="SMAD/FHA domain"/>
    <property type="match status" value="1"/>
</dbReference>
<dbReference type="InterPro" id="IPR046883">
    <property type="entry name" value="T6SS_FHA_C"/>
</dbReference>
<dbReference type="Proteomes" id="UP000660885">
    <property type="component" value="Unassembled WGS sequence"/>
</dbReference>
<dbReference type="InterPro" id="IPR050923">
    <property type="entry name" value="Cell_Proc_Reg/RNA_Proc"/>
</dbReference>
<dbReference type="Gene3D" id="2.60.200.20">
    <property type="match status" value="1"/>
</dbReference>
<name>A0ABS1TXB7_9PROT</name>
<protein>
    <submittedName>
        <fullName evidence="3">Type VI secretion system-associated FHA domain protein TagH</fullName>
    </submittedName>
</protein>
<gene>
    <name evidence="3" type="primary">tagH</name>
    <name evidence="3" type="ORF">JMJ56_03575</name>
</gene>
<feature type="compositionally biased region" description="Pro residues" evidence="1">
    <location>
        <begin position="226"/>
        <end position="239"/>
    </location>
</feature>
<dbReference type="PANTHER" id="PTHR23308">
    <property type="entry name" value="NUCLEAR INHIBITOR OF PROTEIN PHOSPHATASE-1"/>
    <property type="match status" value="1"/>
</dbReference>
<evidence type="ECO:0000313" key="4">
    <source>
        <dbReference type="Proteomes" id="UP000660885"/>
    </source>
</evidence>
<dbReference type="CDD" id="cd00060">
    <property type="entry name" value="FHA"/>
    <property type="match status" value="1"/>
</dbReference>
<comment type="caution">
    <text evidence="3">The sequence shown here is derived from an EMBL/GenBank/DDBJ whole genome shotgun (WGS) entry which is preliminary data.</text>
</comment>
<dbReference type="Pfam" id="PF00498">
    <property type="entry name" value="FHA"/>
    <property type="match status" value="1"/>
</dbReference>
<dbReference type="PROSITE" id="PS50006">
    <property type="entry name" value="FHA_DOMAIN"/>
    <property type="match status" value="1"/>
</dbReference>
<dbReference type="Pfam" id="PF20232">
    <property type="entry name" value="T6SS_FHA_C"/>
    <property type="match status" value="1"/>
</dbReference>
<reference evidence="3 4" key="1">
    <citation type="submission" date="2021-01" db="EMBL/GenBank/DDBJ databases">
        <title>Belnapia mucosa sp. nov. and Belnapia arida sp. nov., isolated from the Tabernas Desert (Almeria, Spain).</title>
        <authorList>
            <person name="Molina-Menor E."/>
            <person name="Vidal-Verdu A."/>
            <person name="Calonge A."/>
            <person name="Satari L."/>
            <person name="Pereto J."/>
            <person name="Porcar M."/>
        </authorList>
    </citation>
    <scope>NUCLEOTIDE SEQUENCE [LARGE SCALE GENOMIC DNA]</scope>
    <source>
        <strain evidence="3 4">T18</strain>
    </source>
</reference>
<dbReference type="RefSeq" id="WP_202830208.1">
    <property type="nucleotide sequence ID" value="NZ_JAETWB010000001.1"/>
</dbReference>
<evidence type="ECO:0000259" key="2">
    <source>
        <dbReference type="PROSITE" id="PS50006"/>
    </source>
</evidence>
<dbReference type="NCBIfam" id="TIGR03354">
    <property type="entry name" value="VI_FHA"/>
    <property type="match status" value="1"/>
</dbReference>
<evidence type="ECO:0000313" key="3">
    <source>
        <dbReference type="EMBL" id="MBL6077072.1"/>
    </source>
</evidence>
<feature type="domain" description="FHA" evidence="2">
    <location>
        <begin position="26"/>
        <end position="76"/>
    </location>
</feature>
<proteinExistence type="predicted"/>
<dbReference type="InterPro" id="IPR000253">
    <property type="entry name" value="FHA_dom"/>
</dbReference>
<dbReference type="EMBL" id="JAETWB010000001">
    <property type="protein sequence ID" value="MBL6077072.1"/>
    <property type="molecule type" value="Genomic_DNA"/>
</dbReference>
<accession>A0ABS1TXB7</accession>
<evidence type="ECO:0000256" key="1">
    <source>
        <dbReference type="SAM" id="MobiDB-lite"/>
    </source>
</evidence>
<dbReference type="InterPro" id="IPR008984">
    <property type="entry name" value="SMAD_FHA_dom_sf"/>
</dbReference>
<sequence>MQLTLNVLRCPEAAVPESRSSSGGDLSIGRGLECEWQLQDPERVLSKRHCVLEYRGGFWQVRDLSTNGTFLNHAGTPIGRDLVAPLSDGDRLRLGSYEIEVRISAAAQQGFGGTPGWGASPLPGIGRAAPDPYADPFAPAPSMEPSPGFATPALPSGGVALPADFDPFLGEAPMPDHRPAASDAFTPPRAVVPAATALPDDWDLDFDLTPKAPPPAAPPAAAIPAWDPPTDAPPAPEPADPFAEEGVPSIAIPAPANLATPVPTPAPAPAVPAAAPPPAAASLAPGAALALLLQGAGLPPTALAGVDPAAALTAAGASLRAAVAGLRALLIARADVKREFRIEQTMLRAAGNNPLKFAATDDAALAALLGPRPQVKAVEETVADLNAHQVASLAATQAAARALLEKLAPAGIEAADKGGGFLGAREKRLWDAYRALHGQVIDQFEDDFDSAFGKAFARAYEEASRRDGGR</sequence>
<organism evidence="3 4">
    <name type="scientific">Belnapia arida</name>
    <dbReference type="NCBI Taxonomy" id="2804533"/>
    <lineage>
        <taxon>Bacteria</taxon>
        <taxon>Pseudomonadati</taxon>
        <taxon>Pseudomonadota</taxon>
        <taxon>Alphaproteobacteria</taxon>
        <taxon>Acetobacterales</taxon>
        <taxon>Roseomonadaceae</taxon>
        <taxon>Belnapia</taxon>
    </lineage>
</organism>
<dbReference type="SMART" id="SM00240">
    <property type="entry name" value="FHA"/>
    <property type="match status" value="1"/>
</dbReference>
<feature type="region of interest" description="Disordered" evidence="1">
    <location>
        <begin position="208"/>
        <end position="245"/>
    </location>
</feature>
<keyword evidence="4" id="KW-1185">Reference proteome</keyword>